<accession>A0AA40K4V9</accession>
<dbReference type="Proteomes" id="UP001172155">
    <property type="component" value="Unassembled WGS sequence"/>
</dbReference>
<name>A0AA40K4V9_9PEZI</name>
<reference evidence="1" key="1">
    <citation type="submission" date="2023-06" db="EMBL/GenBank/DDBJ databases">
        <title>Genome-scale phylogeny and comparative genomics of the fungal order Sordariales.</title>
        <authorList>
            <consortium name="Lawrence Berkeley National Laboratory"/>
            <person name="Hensen N."/>
            <person name="Bonometti L."/>
            <person name="Westerberg I."/>
            <person name="Brannstrom I.O."/>
            <person name="Guillou S."/>
            <person name="Cros-Aarteil S."/>
            <person name="Calhoun S."/>
            <person name="Haridas S."/>
            <person name="Kuo A."/>
            <person name="Mondo S."/>
            <person name="Pangilinan J."/>
            <person name="Riley R."/>
            <person name="LaButti K."/>
            <person name="Andreopoulos B."/>
            <person name="Lipzen A."/>
            <person name="Chen C."/>
            <person name="Yanf M."/>
            <person name="Daum C."/>
            <person name="Ng V."/>
            <person name="Clum A."/>
            <person name="Steindorff A."/>
            <person name="Ohm R."/>
            <person name="Martin F."/>
            <person name="Silar P."/>
            <person name="Natvig D."/>
            <person name="Lalanne C."/>
            <person name="Gautier V."/>
            <person name="Ament-velasquez S.L."/>
            <person name="Kruys A."/>
            <person name="Hutchinson M.I."/>
            <person name="Powell A.J."/>
            <person name="Barry K."/>
            <person name="Miller A.N."/>
            <person name="Grigoriev I.V."/>
            <person name="Debuchy R."/>
            <person name="Gladieux P."/>
            <person name="Thoren M.H."/>
            <person name="Johannesson H."/>
        </authorList>
    </citation>
    <scope>NUCLEOTIDE SEQUENCE</scope>
    <source>
        <strain evidence="1">SMH3187-1</strain>
    </source>
</reference>
<evidence type="ECO:0000313" key="2">
    <source>
        <dbReference type="Proteomes" id="UP001172155"/>
    </source>
</evidence>
<keyword evidence="2" id="KW-1185">Reference proteome</keyword>
<dbReference type="AlphaFoldDB" id="A0AA40K4V9"/>
<protein>
    <submittedName>
        <fullName evidence="1">Uncharacterized protein</fullName>
    </submittedName>
</protein>
<comment type="caution">
    <text evidence="1">The sequence shown here is derived from an EMBL/GenBank/DDBJ whole genome shotgun (WGS) entry which is preliminary data.</text>
</comment>
<evidence type="ECO:0000313" key="1">
    <source>
        <dbReference type="EMBL" id="KAK0745742.1"/>
    </source>
</evidence>
<sequence length="58" mass="6644">MAGLPGRPLSRLRVGTQAKARRIWAAREQASKAKRKVGSRLEERWLLGGYLSGRQRRR</sequence>
<organism evidence="1 2">
    <name type="scientific">Schizothecium vesticola</name>
    <dbReference type="NCBI Taxonomy" id="314040"/>
    <lineage>
        <taxon>Eukaryota</taxon>
        <taxon>Fungi</taxon>
        <taxon>Dikarya</taxon>
        <taxon>Ascomycota</taxon>
        <taxon>Pezizomycotina</taxon>
        <taxon>Sordariomycetes</taxon>
        <taxon>Sordariomycetidae</taxon>
        <taxon>Sordariales</taxon>
        <taxon>Schizotheciaceae</taxon>
        <taxon>Schizothecium</taxon>
    </lineage>
</organism>
<dbReference type="EMBL" id="JAUKUD010000004">
    <property type="protein sequence ID" value="KAK0745742.1"/>
    <property type="molecule type" value="Genomic_DNA"/>
</dbReference>
<gene>
    <name evidence="1" type="ORF">B0T18DRAFT_410086</name>
</gene>
<proteinExistence type="predicted"/>